<keyword evidence="8" id="KW-1185">Reference proteome</keyword>
<accession>A0A5S4UX94</accession>
<dbReference type="GO" id="GO:0016020">
    <property type="term" value="C:membrane"/>
    <property type="evidence" value="ECO:0007669"/>
    <property type="project" value="UniProtKB-SubCell"/>
</dbReference>
<protein>
    <submittedName>
        <fullName evidence="7">FUSC family protein</fullName>
    </submittedName>
</protein>
<evidence type="ECO:0000313" key="7">
    <source>
        <dbReference type="EMBL" id="TYL50289.1"/>
    </source>
</evidence>
<gene>
    <name evidence="7" type="ORF">FYC51_13790</name>
</gene>
<dbReference type="InterPro" id="IPR049453">
    <property type="entry name" value="Memb_transporter_dom"/>
</dbReference>
<evidence type="ECO:0000256" key="2">
    <source>
        <dbReference type="ARBA" id="ARBA00022692"/>
    </source>
</evidence>
<dbReference type="Proteomes" id="UP000325243">
    <property type="component" value="Unassembled WGS sequence"/>
</dbReference>
<feature type="transmembrane region" description="Helical" evidence="5">
    <location>
        <begin position="129"/>
        <end position="151"/>
    </location>
</feature>
<feature type="transmembrane region" description="Helical" evidence="5">
    <location>
        <begin position="264"/>
        <end position="281"/>
    </location>
</feature>
<dbReference type="AlphaFoldDB" id="A0A5S4UX94"/>
<dbReference type="EMBL" id="VSSB01000002">
    <property type="protein sequence ID" value="TYL50289.1"/>
    <property type="molecule type" value="Genomic_DNA"/>
</dbReference>
<keyword evidence="3 5" id="KW-1133">Transmembrane helix</keyword>
<reference evidence="7 8" key="1">
    <citation type="submission" date="2019-08" db="EMBL/GenBank/DDBJ databases">
        <authorList>
            <person name="Hu J."/>
        </authorList>
    </citation>
    <scope>NUCLEOTIDE SEQUENCE [LARGE SCALE GENOMIC DNA]</scope>
    <source>
        <strain evidence="7 8">NEAU-184</strain>
    </source>
</reference>
<comment type="caution">
    <text evidence="7">The sequence shown here is derived from an EMBL/GenBank/DDBJ whole genome shotgun (WGS) entry which is preliminary data.</text>
</comment>
<feature type="domain" description="Integral membrane bound transporter" evidence="6">
    <location>
        <begin position="185"/>
        <end position="308"/>
    </location>
</feature>
<keyword evidence="2 5" id="KW-0812">Transmembrane</keyword>
<evidence type="ECO:0000256" key="5">
    <source>
        <dbReference type="SAM" id="Phobius"/>
    </source>
</evidence>
<sequence length="330" mass="33846">MESRRAIAWSWRNVAHGVMLALPAVAASVFDPSLGLPLAVGVLPAAALGLRSTRRERALVILVGVVAGASIFLGSLVAARAVLAVALVFVLCVVVAVMTADPSRRLAPLMLMLGLPLYGAGLSESSWAAGLAAGLLMVGGSVYGWLVSLAWPEGERARRPARVPASRTTMLAYGVQIGLAGAAGAALGYAFGVDHPGWACTAALLVSRPDTRLLDARGWGRAASVVLGSVVACTIAALSPSHSAIAVLVLLTLAAGSGTSGSRWYVFPFFSTVLVLSMLLLDESESAAHWFLERVALTLLGVALALLAAWVVPPVAQRALSAAADSGRSP</sequence>
<feature type="transmembrane region" description="Helical" evidence="5">
    <location>
        <begin position="171"/>
        <end position="191"/>
    </location>
</feature>
<organism evidence="7 8">
    <name type="scientific">Agromyces mariniharenae</name>
    <dbReference type="NCBI Taxonomy" id="2604423"/>
    <lineage>
        <taxon>Bacteria</taxon>
        <taxon>Bacillati</taxon>
        <taxon>Actinomycetota</taxon>
        <taxon>Actinomycetes</taxon>
        <taxon>Micrococcales</taxon>
        <taxon>Microbacteriaceae</taxon>
        <taxon>Agromyces</taxon>
    </lineage>
</organism>
<feature type="transmembrane region" description="Helical" evidence="5">
    <location>
        <begin position="222"/>
        <end position="252"/>
    </location>
</feature>
<evidence type="ECO:0000256" key="3">
    <source>
        <dbReference type="ARBA" id="ARBA00022989"/>
    </source>
</evidence>
<evidence type="ECO:0000259" key="6">
    <source>
        <dbReference type="Pfam" id="PF13515"/>
    </source>
</evidence>
<evidence type="ECO:0000256" key="1">
    <source>
        <dbReference type="ARBA" id="ARBA00004141"/>
    </source>
</evidence>
<dbReference type="Pfam" id="PF13515">
    <property type="entry name" value="FUSC_2"/>
    <property type="match status" value="1"/>
</dbReference>
<keyword evidence="4 5" id="KW-0472">Membrane</keyword>
<comment type="subcellular location">
    <subcellularLocation>
        <location evidence="1">Membrane</location>
        <topology evidence="1">Multi-pass membrane protein</topology>
    </subcellularLocation>
</comment>
<feature type="transmembrane region" description="Helical" evidence="5">
    <location>
        <begin position="58"/>
        <end position="75"/>
    </location>
</feature>
<feature type="transmembrane region" description="Helical" evidence="5">
    <location>
        <begin position="81"/>
        <end position="99"/>
    </location>
</feature>
<dbReference type="RefSeq" id="WP_148734391.1">
    <property type="nucleotide sequence ID" value="NZ_VSSB01000002.1"/>
</dbReference>
<name>A0A5S4UX94_9MICO</name>
<proteinExistence type="predicted"/>
<feature type="transmembrane region" description="Helical" evidence="5">
    <location>
        <begin position="287"/>
        <end position="312"/>
    </location>
</feature>
<evidence type="ECO:0000256" key="4">
    <source>
        <dbReference type="ARBA" id="ARBA00023136"/>
    </source>
</evidence>
<evidence type="ECO:0000313" key="8">
    <source>
        <dbReference type="Proteomes" id="UP000325243"/>
    </source>
</evidence>